<name>A0A1H3RYK9_9ACTN</name>
<sequence length="518" mass="53162">MRVRTEQVLDGRYRLDDRLGAGGMSVVWRAHDLVLQRPVAVKVLATRHAVTDAARQRIRAEARAAARLWHPHVTGVFDYGEATDDDGAKVPYVVMELLPGRTLAQRLEDGPLPPRVALRILSEVAAALAAAHAQDLVHRDVKPSNVMLTPSGAKVVDFGIAAVVGRDELEADGLLLGTPAYLAPERLTLGQVSPASDVYALGLLIYRALTNRLPWLADTTTQMLDAHVYVEPELLPPLDDIPSEVNEICDRCLAKEPADRPGAAEVATVLATAAGIVPPPQDVDPALAGLVVSMDVPTDAAAAAPVADDVLDAARPTVDPELTTEVVPVSAKPVRRPDRRRTALLAAAGAVLVAGAVVAALVMPDDDPGASADATGTGTPAVTASPTPGSTPPTTNPAVTAPTGGDLGQGSGSGNTGTGGPGGGSAPEATRQPGSGSDQDPDDPDDPGTEPTANPGPTPGRTIELGLLGITVDARCVGDQVEVVSPAEHASGPQDRATITVLGLSASLVCRNGVPSLI</sequence>
<evidence type="ECO:0000256" key="9">
    <source>
        <dbReference type="PROSITE-ProRule" id="PRU10141"/>
    </source>
</evidence>
<dbReference type="InterPro" id="IPR011009">
    <property type="entry name" value="Kinase-like_dom_sf"/>
</dbReference>
<dbReference type="PROSITE" id="PS00107">
    <property type="entry name" value="PROTEIN_KINASE_ATP"/>
    <property type="match status" value="1"/>
</dbReference>
<feature type="compositionally biased region" description="Low complexity" evidence="10">
    <location>
        <begin position="374"/>
        <end position="388"/>
    </location>
</feature>
<keyword evidence="2 13" id="KW-0723">Serine/threonine-protein kinase</keyword>
<evidence type="ECO:0000259" key="12">
    <source>
        <dbReference type="PROSITE" id="PS50011"/>
    </source>
</evidence>
<dbReference type="Gene3D" id="3.30.200.20">
    <property type="entry name" value="Phosphorylase Kinase, domain 1"/>
    <property type="match status" value="1"/>
</dbReference>
<dbReference type="EC" id="2.7.11.1" evidence="1"/>
<dbReference type="InterPro" id="IPR000719">
    <property type="entry name" value="Prot_kinase_dom"/>
</dbReference>
<gene>
    <name evidence="13" type="ORF">SAMN05421684_4336</name>
</gene>
<keyword evidence="5 13" id="KW-0418">Kinase</keyword>
<dbReference type="PROSITE" id="PS00108">
    <property type="entry name" value="PROTEIN_KINASE_ST"/>
    <property type="match status" value="1"/>
</dbReference>
<evidence type="ECO:0000256" key="8">
    <source>
        <dbReference type="ARBA" id="ARBA00048679"/>
    </source>
</evidence>
<dbReference type="Gene3D" id="1.10.510.10">
    <property type="entry name" value="Transferase(Phosphotransferase) domain 1"/>
    <property type="match status" value="1"/>
</dbReference>
<evidence type="ECO:0000256" key="4">
    <source>
        <dbReference type="ARBA" id="ARBA00022741"/>
    </source>
</evidence>
<keyword evidence="14" id="KW-1185">Reference proteome</keyword>
<feature type="binding site" evidence="9">
    <location>
        <position position="42"/>
    </location>
    <ligand>
        <name>ATP</name>
        <dbReference type="ChEBI" id="CHEBI:30616"/>
    </ligand>
</feature>
<evidence type="ECO:0000313" key="14">
    <source>
        <dbReference type="Proteomes" id="UP000199632"/>
    </source>
</evidence>
<feature type="compositionally biased region" description="Acidic residues" evidence="10">
    <location>
        <begin position="439"/>
        <end position="448"/>
    </location>
</feature>
<keyword evidence="4 9" id="KW-0547">Nucleotide-binding</keyword>
<feature type="compositionally biased region" description="Gly residues" evidence="10">
    <location>
        <begin position="405"/>
        <end position="425"/>
    </location>
</feature>
<dbReference type="Pfam" id="PF00069">
    <property type="entry name" value="Pkinase"/>
    <property type="match status" value="1"/>
</dbReference>
<dbReference type="FunFam" id="3.30.200.20:FF:000035">
    <property type="entry name" value="Serine/threonine protein kinase Stk1"/>
    <property type="match status" value="1"/>
</dbReference>
<feature type="domain" description="Protein kinase" evidence="12">
    <location>
        <begin position="13"/>
        <end position="287"/>
    </location>
</feature>
<comment type="catalytic activity">
    <reaction evidence="8">
        <text>L-seryl-[protein] + ATP = O-phospho-L-seryl-[protein] + ADP + H(+)</text>
        <dbReference type="Rhea" id="RHEA:17989"/>
        <dbReference type="Rhea" id="RHEA-COMP:9863"/>
        <dbReference type="Rhea" id="RHEA-COMP:11604"/>
        <dbReference type="ChEBI" id="CHEBI:15378"/>
        <dbReference type="ChEBI" id="CHEBI:29999"/>
        <dbReference type="ChEBI" id="CHEBI:30616"/>
        <dbReference type="ChEBI" id="CHEBI:83421"/>
        <dbReference type="ChEBI" id="CHEBI:456216"/>
        <dbReference type="EC" id="2.7.11.1"/>
    </reaction>
</comment>
<evidence type="ECO:0000256" key="3">
    <source>
        <dbReference type="ARBA" id="ARBA00022679"/>
    </source>
</evidence>
<keyword evidence="3" id="KW-0808">Transferase</keyword>
<dbReference type="PANTHER" id="PTHR43289">
    <property type="entry name" value="MITOGEN-ACTIVATED PROTEIN KINASE KINASE KINASE 20-RELATED"/>
    <property type="match status" value="1"/>
</dbReference>
<evidence type="ECO:0000256" key="11">
    <source>
        <dbReference type="SAM" id="Phobius"/>
    </source>
</evidence>
<feature type="region of interest" description="Disordered" evidence="10">
    <location>
        <begin position="369"/>
        <end position="461"/>
    </location>
</feature>
<dbReference type="EMBL" id="FNQB01000002">
    <property type="protein sequence ID" value="SDZ30428.1"/>
    <property type="molecule type" value="Genomic_DNA"/>
</dbReference>
<organism evidence="13 14">
    <name type="scientific">Asanoa ishikariensis</name>
    <dbReference type="NCBI Taxonomy" id="137265"/>
    <lineage>
        <taxon>Bacteria</taxon>
        <taxon>Bacillati</taxon>
        <taxon>Actinomycetota</taxon>
        <taxon>Actinomycetes</taxon>
        <taxon>Micromonosporales</taxon>
        <taxon>Micromonosporaceae</taxon>
        <taxon>Asanoa</taxon>
    </lineage>
</organism>
<protein>
    <recommendedName>
        <fullName evidence="1">non-specific serine/threonine protein kinase</fullName>
        <ecNumber evidence="1">2.7.11.1</ecNumber>
    </recommendedName>
</protein>
<dbReference type="SMART" id="SM00220">
    <property type="entry name" value="S_TKc"/>
    <property type="match status" value="1"/>
</dbReference>
<keyword evidence="11" id="KW-0812">Transmembrane</keyword>
<dbReference type="AlphaFoldDB" id="A0A1H3RYK9"/>
<dbReference type="CDD" id="cd14014">
    <property type="entry name" value="STKc_PknB_like"/>
    <property type="match status" value="1"/>
</dbReference>
<evidence type="ECO:0000256" key="6">
    <source>
        <dbReference type="ARBA" id="ARBA00022840"/>
    </source>
</evidence>
<feature type="transmembrane region" description="Helical" evidence="11">
    <location>
        <begin position="342"/>
        <end position="363"/>
    </location>
</feature>
<dbReference type="STRING" id="137265.SAMN05421684_4336"/>
<dbReference type="GO" id="GO:0005524">
    <property type="term" value="F:ATP binding"/>
    <property type="evidence" value="ECO:0007669"/>
    <property type="project" value="UniProtKB-UniRule"/>
</dbReference>
<comment type="catalytic activity">
    <reaction evidence="7">
        <text>L-threonyl-[protein] + ATP = O-phospho-L-threonyl-[protein] + ADP + H(+)</text>
        <dbReference type="Rhea" id="RHEA:46608"/>
        <dbReference type="Rhea" id="RHEA-COMP:11060"/>
        <dbReference type="Rhea" id="RHEA-COMP:11605"/>
        <dbReference type="ChEBI" id="CHEBI:15378"/>
        <dbReference type="ChEBI" id="CHEBI:30013"/>
        <dbReference type="ChEBI" id="CHEBI:30616"/>
        <dbReference type="ChEBI" id="CHEBI:61977"/>
        <dbReference type="ChEBI" id="CHEBI:456216"/>
        <dbReference type="EC" id="2.7.11.1"/>
    </reaction>
</comment>
<dbReference type="PROSITE" id="PS50011">
    <property type="entry name" value="PROTEIN_KINASE_DOM"/>
    <property type="match status" value="1"/>
</dbReference>
<keyword evidence="11" id="KW-0472">Membrane</keyword>
<evidence type="ECO:0000256" key="2">
    <source>
        <dbReference type="ARBA" id="ARBA00022527"/>
    </source>
</evidence>
<dbReference type="PANTHER" id="PTHR43289:SF6">
    <property type="entry name" value="SERINE_THREONINE-PROTEIN KINASE NEKL-3"/>
    <property type="match status" value="1"/>
</dbReference>
<proteinExistence type="predicted"/>
<keyword evidence="11" id="KW-1133">Transmembrane helix</keyword>
<dbReference type="Proteomes" id="UP000199632">
    <property type="component" value="Unassembled WGS sequence"/>
</dbReference>
<evidence type="ECO:0000256" key="7">
    <source>
        <dbReference type="ARBA" id="ARBA00047899"/>
    </source>
</evidence>
<evidence type="ECO:0000256" key="1">
    <source>
        <dbReference type="ARBA" id="ARBA00012513"/>
    </source>
</evidence>
<accession>A0A1H3RYK9</accession>
<evidence type="ECO:0000256" key="10">
    <source>
        <dbReference type="SAM" id="MobiDB-lite"/>
    </source>
</evidence>
<evidence type="ECO:0000256" key="5">
    <source>
        <dbReference type="ARBA" id="ARBA00022777"/>
    </source>
</evidence>
<dbReference type="GO" id="GO:0004674">
    <property type="term" value="F:protein serine/threonine kinase activity"/>
    <property type="evidence" value="ECO:0007669"/>
    <property type="project" value="UniProtKB-KW"/>
</dbReference>
<dbReference type="InterPro" id="IPR008271">
    <property type="entry name" value="Ser/Thr_kinase_AS"/>
</dbReference>
<keyword evidence="6 9" id="KW-0067">ATP-binding</keyword>
<dbReference type="SUPFAM" id="SSF56112">
    <property type="entry name" value="Protein kinase-like (PK-like)"/>
    <property type="match status" value="1"/>
</dbReference>
<dbReference type="InterPro" id="IPR017441">
    <property type="entry name" value="Protein_kinase_ATP_BS"/>
</dbReference>
<reference evidence="14" key="1">
    <citation type="submission" date="2016-10" db="EMBL/GenBank/DDBJ databases">
        <authorList>
            <person name="Varghese N."/>
            <person name="Submissions S."/>
        </authorList>
    </citation>
    <scope>NUCLEOTIDE SEQUENCE [LARGE SCALE GENOMIC DNA]</scope>
    <source>
        <strain evidence="14">DSM 44718</strain>
    </source>
</reference>
<evidence type="ECO:0000313" key="13">
    <source>
        <dbReference type="EMBL" id="SDZ30428.1"/>
    </source>
</evidence>